<proteinExistence type="predicted"/>
<accession>A0A6J4L8M9</accession>
<dbReference type="AlphaFoldDB" id="A0A6J4L8M9"/>
<protein>
    <submittedName>
        <fullName evidence="2">Uncharacterized protein</fullName>
    </submittedName>
</protein>
<name>A0A6J4L8M9_9ACTN</name>
<evidence type="ECO:0000256" key="1">
    <source>
        <dbReference type="SAM" id="MobiDB-lite"/>
    </source>
</evidence>
<feature type="non-terminal residue" evidence="2">
    <location>
        <position position="1"/>
    </location>
</feature>
<feature type="region of interest" description="Disordered" evidence="1">
    <location>
        <begin position="1"/>
        <end position="23"/>
    </location>
</feature>
<feature type="compositionally biased region" description="Basic and acidic residues" evidence="1">
    <location>
        <begin position="8"/>
        <end position="19"/>
    </location>
</feature>
<organism evidence="2">
    <name type="scientific">uncultured Nocardioidaceae bacterium</name>
    <dbReference type="NCBI Taxonomy" id="253824"/>
    <lineage>
        <taxon>Bacteria</taxon>
        <taxon>Bacillati</taxon>
        <taxon>Actinomycetota</taxon>
        <taxon>Actinomycetes</taxon>
        <taxon>Propionibacteriales</taxon>
        <taxon>Nocardioidaceae</taxon>
        <taxon>environmental samples</taxon>
    </lineage>
</organism>
<feature type="non-terminal residue" evidence="2">
    <location>
        <position position="106"/>
    </location>
</feature>
<reference evidence="2" key="1">
    <citation type="submission" date="2020-02" db="EMBL/GenBank/DDBJ databases">
        <authorList>
            <person name="Meier V. D."/>
        </authorList>
    </citation>
    <scope>NUCLEOTIDE SEQUENCE</scope>
    <source>
        <strain evidence="2">AVDCRST_MAG34</strain>
    </source>
</reference>
<gene>
    <name evidence="2" type="ORF">AVDCRST_MAG34-326</name>
</gene>
<feature type="region of interest" description="Disordered" evidence="1">
    <location>
        <begin position="49"/>
        <end position="106"/>
    </location>
</feature>
<evidence type="ECO:0000313" key="2">
    <source>
        <dbReference type="EMBL" id="CAA9325284.1"/>
    </source>
</evidence>
<sequence length="106" mass="11801">GCAPSVRESAEPATRDLWRPTRRRPLARLRIRGVGSRRVRSAGLALRSMARHDVPGGGRHPRRCHHRDLHDLRPVQNCGQGPRRHADERPGRGPRNHTGAPARAGL</sequence>
<dbReference type="EMBL" id="CADCUI010000002">
    <property type="protein sequence ID" value="CAA9325284.1"/>
    <property type="molecule type" value="Genomic_DNA"/>
</dbReference>